<evidence type="ECO:0000313" key="1">
    <source>
        <dbReference type="EMBL" id="GFR08460.1"/>
    </source>
</evidence>
<sequence>IQNDRIYPYEHFMCKSRIFKNTLEKATCPCKLEKGILCTSLPQFHNFTVFI</sequence>
<protein>
    <submittedName>
        <fullName evidence="1">Uncharacterized protein</fullName>
    </submittedName>
</protein>
<organism evidence="1 2">
    <name type="scientific">Trichonephila clavata</name>
    <name type="common">Joro spider</name>
    <name type="synonym">Nephila clavata</name>
    <dbReference type="NCBI Taxonomy" id="2740835"/>
    <lineage>
        <taxon>Eukaryota</taxon>
        <taxon>Metazoa</taxon>
        <taxon>Ecdysozoa</taxon>
        <taxon>Arthropoda</taxon>
        <taxon>Chelicerata</taxon>
        <taxon>Arachnida</taxon>
        <taxon>Araneae</taxon>
        <taxon>Araneomorphae</taxon>
        <taxon>Entelegynae</taxon>
        <taxon>Araneoidea</taxon>
        <taxon>Nephilidae</taxon>
        <taxon>Trichonephila</taxon>
    </lineage>
</organism>
<feature type="non-terminal residue" evidence="1">
    <location>
        <position position="1"/>
    </location>
</feature>
<gene>
    <name evidence="1" type="ORF">TNCT_18421</name>
</gene>
<name>A0A8X6IP63_TRICU</name>
<reference evidence="1" key="1">
    <citation type="submission" date="2020-07" db="EMBL/GenBank/DDBJ databases">
        <title>Multicomponent nature underlies the extraordinary mechanical properties of spider dragline silk.</title>
        <authorList>
            <person name="Kono N."/>
            <person name="Nakamura H."/>
            <person name="Mori M."/>
            <person name="Yoshida Y."/>
            <person name="Ohtoshi R."/>
            <person name="Malay A.D."/>
            <person name="Moran D.A.P."/>
            <person name="Tomita M."/>
            <person name="Numata K."/>
            <person name="Arakawa K."/>
        </authorList>
    </citation>
    <scope>NUCLEOTIDE SEQUENCE</scope>
</reference>
<evidence type="ECO:0000313" key="2">
    <source>
        <dbReference type="Proteomes" id="UP000887116"/>
    </source>
</evidence>
<dbReference type="EMBL" id="BMAO01016434">
    <property type="protein sequence ID" value="GFR08460.1"/>
    <property type="molecule type" value="Genomic_DNA"/>
</dbReference>
<proteinExistence type="predicted"/>
<comment type="caution">
    <text evidence="1">The sequence shown here is derived from an EMBL/GenBank/DDBJ whole genome shotgun (WGS) entry which is preliminary data.</text>
</comment>
<dbReference type="AlphaFoldDB" id="A0A8X6IP63"/>
<keyword evidence="2" id="KW-1185">Reference proteome</keyword>
<accession>A0A8X6IP63</accession>
<dbReference type="Proteomes" id="UP000887116">
    <property type="component" value="Unassembled WGS sequence"/>
</dbReference>